<evidence type="ECO:0000256" key="6">
    <source>
        <dbReference type="ARBA" id="ARBA00023002"/>
    </source>
</evidence>
<keyword evidence="6" id="KW-0560">Oxidoreductase</keyword>
<dbReference type="PANTHER" id="PTHR45754">
    <property type="entry name" value="METHYLENETETRAHYDROFOLATE REDUCTASE"/>
    <property type="match status" value="1"/>
</dbReference>
<keyword evidence="5" id="KW-0274">FAD</keyword>
<dbReference type="Proteomes" id="UP001497512">
    <property type="component" value="Chromosome 1"/>
</dbReference>
<dbReference type="InterPro" id="IPR003171">
    <property type="entry name" value="Mehydrof_redctse-like"/>
</dbReference>
<evidence type="ECO:0000256" key="2">
    <source>
        <dbReference type="ARBA" id="ARBA00004777"/>
    </source>
</evidence>
<evidence type="ECO:0008006" key="10">
    <source>
        <dbReference type="Google" id="ProtNLM"/>
    </source>
</evidence>
<evidence type="ECO:0000256" key="7">
    <source>
        <dbReference type="RuleBase" id="RU004254"/>
    </source>
</evidence>
<evidence type="ECO:0000313" key="8">
    <source>
        <dbReference type="EMBL" id="CAK9189520.1"/>
    </source>
</evidence>
<reference evidence="8 9" key="1">
    <citation type="submission" date="2024-02" db="EMBL/GenBank/DDBJ databases">
        <authorList>
            <consortium name="ELIXIR-Norway"/>
            <consortium name="Elixir Norway"/>
        </authorList>
    </citation>
    <scope>NUCLEOTIDE SEQUENCE [LARGE SCALE GENOMIC DNA]</scope>
</reference>
<keyword evidence="9" id="KW-1185">Reference proteome</keyword>
<comment type="cofactor">
    <cofactor evidence="1">
        <name>FAD</name>
        <dbReference type="ChEBI" id="CHEBI:57692"/>
    </cofactor>
</comment>
<organism evidence="8 9">
    <name type="scientific">Sphagnum troendelagicum</name>
    <dbReference type="NCBI Taxonomy" id="128251"/>
    <lineage>
        <taxon>Eukaryota</taxon>
        <taxon>Viridiplantae</taxon>
        <taxon>Streptophyta</taxon>
        <taxon>Embryophyta</taxon>
        <taxon>Bryophyta</taxon>
        <taxon>Sphagnophytina</taxon>
        <taxon>Sphagnopsida</taxon>
        <taxon>Sphagnales</taxon>
        <taxon>Sphagnaceae</taxon>
        <taxon>Sphagnum</taxon>
    </lineage>
</organism>
<dbReference type="PANTHER" id="PTHR45754:SF3">
    <property type="entry name" value="METHYLENETETRAHYDROFOLATE REDUCTASE (NADPH)"/>
    <property type="match status" value="1"/>
</dbReference>
<evidence type="ECO:0000256" key="1">
    <source>
        <dbReference type="ARBA" id="ARBA00001974"/>
    </source>
</evidence>
<keyword evidence="4" id="KW-0285">Flavoprotein</keyword>
<dbReference type="Gene3D" id="3.20.20.220">
    <property type="match status" value="1"/>
</dbReference>
<comment type="pathway">
    <text evidence="2 7">One-carbon metabolism; tetrahydrofolate interconversion.</text>
</comment>
<dbReference type="SUPFAM" id="SSF51730">
    <property type="entry name" value="FAD-linked oxidoreductase"/>
    <property type="match status" value="1"/>
</dbReference>
<dbReference type="CDD" id="cd00537">
    <property type="entry name" value="MTHFR"/>
    <property type="match status" value="1"/>
</dbReference>
<gene>
    <name evidence="8" type="ORF">CSSPTR1EN2_LOCUS171</name>
</gene>
<name>A0ABP0T7M1_9BRYO</name>
<protein>
    <recommendedName>
        <fullName evidence="10">Methylenetetrahydrofolate reductase (NAD(P)H)</fullName>
    </recommendedName>
</protein>
<proteinExistence type="inferred from homology"/>
<evidence type="ECO:0000256" key="3">
    <source>
        <dbReference type="ARBA" id="ARBA00006743"/>
    </source>
</evidence>
<sequence>MKVIDKINNSLANHNGVVFSFEFFPPRTEEGIENLYDRMDRMVVHQPAFCDITWVAGGSTSALTLDIANKMQNMICVETMMHLTCTNMPVEKLDDALDTVKTNGIQNILALQGDPPHGQNTFVTVEGGFSCALDLVRHIKAKYGDYFGITVAGYPGM</sequence>
<accession>A0ABP0T7M1</accession>
<dbReference type="Pfam" id="PF02219">
    <property type="entry name" value="MTHFR"/>
    <property type="match status" value="1"/>
</dbReference>
<evidence type="ECO:0000313" key="9">
    <source>
        <dbReference type="Proteomes" id="UP001497512"/>
    </source>
</evidence>
<dbReference type="EMBL" id="OZ019893">
    <property type="protein sequence ID" value="CAK9189520.1"/>
    <property type="molecule type" value="Genomic_DNA"/>
</dbReference>
<comment type="similarity">
    <text evidence="3">Belongs to the methylenetetrahydrofolate reductase family.</text>
</comment>
<evidence type="ECO:0000256" key="4">
    <source>
        <dbReference type="ARBA" id="ARBA00022630"/>
    </source>
</evidence>
<dbReference type="InterPro" id="IPR029041">
    <property type="entry name" value="FAD-linked_oxidoreductase-like"/>
</dbReference>
<evidence type="ECO:0000256" key="5">
    <source>
        <dbReference type="ARBA" id="ARBA00022827"/>
    </source>
</evidence>